<dbReference type="Proteomes" id="UP001152888">
    <property type="component" value="Unassembled WGS sequence"/>
</dbReference>
<name>A0A9P0LMR7_ACAOB</name>
<reference evidence="1" key="1">
    <citation type="submission" date="2022-03" db="EMBL/GenBank/DDBJ databases">
        <authorList>
            <person name="Sayadi A."/>
        </authorList>
    </citation>
    <scope>NUCLEOTIDE SEQUENCE</scope>
</reference>
<keyword evidence="2" id="KW-1185">Reference proteome</keyword>
<protein>
    <submittedName>
        <fullName evidence="1">Uncharacterized protein</fullName>
    </submittedName>
</protein>
<gene>
    <name evidence="1" type="ORF">ACAOBT_LOCUS24012</name>
</gene>
<sequence>MCYNLQEEARLLLYDVYDEKSQYVTFRERGDSAGSSTASGGGQGIPPTMDKYAAQHSAAAVQAIHQQLLRTLSNTPPHMLQFSPLFYPYQLAMAQAAAQAAAAASSQSGKRESSGGPNLADLQRVAAQAASAAPNLAELQRAADQRQVLLRESLSNVIQSGGRCESSGNRSSYALVTKHDLLENTRSSNVLLILRICTVYVGSQNML</sequence>
<evidence type="ECO:0000313" key="1">
    <source>
        <dbReference type="EMBL" id="CAH1997861.1"/>
    </source>
</evidence>
<organism evidence="1 2">
    <name type="scientific">Acanthoscelides obtectus</name>
    <name type="common">Bean weevil</name>
    <name type="synonym">Bruchus obtectus</name>
    <dbReference type="NCBI Taxonomy" id="200917"/>
    <lineage>
        <taxon>Eukaryota</taxon>
        <taxon>Metazoa</taxon>
        <taxon>Ecdysozoa</taxon>
        <taxon>Arthropoda</taxon>
        <taxon>Hexapoda</taxon>
        <taxon>Insecta</taxon>
        <taxon>Pterygota</taxon>
        <taxon>Neoptera</taxon>
        <taxon>Endopterygota</taxon>
        <taxon>Coleoptera</taxon>
        <taxon>Polyphaga</taxon>
        <taxon>Cucujiformia</taxon>
        <taxon>Chrysomeloidea</taxon>
        <taxon>Chrysomelidae</taxon>
        <taxon>Bruchinae</taxon>
        <taxon>Bruchini</taxon>
        <taxon>Acanthoscelides</taxon>
    </lineage>
</organism>
<dbReference type="EMBL" id="CAKOFQ010007308">
    <property type="protein sequence ID" value="CAH1997861.1"/>
    <property type="molecule type" value="Genomic_DNA"/>
</dbReference>
<accession>A0A9P0LMR7</accession>
<comment type="caution">
    <text evidence="1">The sequence shown here is derived from an EMBL/GenBank/DDBJ whole genome shotgun (WGS) entry which is preliminary data.</text>
</comment>
<proteinExistence type="predicted"/>
<evidence type="ECO:0000313" key="2">
    <source>
        <dbReference type="Proteomes" id="UP001152888"/>
    </source>
</evidence>
<dbReference type="AlphaFoldDB" id="A0A9P0LMR7"/>